<proteinExistence type="predicted"/>
<dbReference type="GO" id="GO:0046872">
    <property type="term" value="F:metal ion binding"/>
    <property type="evidence" value="ECO:0007669"/>
    <property type="project" value="InterPro"/>
</dbReference>
<feature type="domain" description="ATP-grasp" evidence="2">
    <location>
        <begin position="117"/>
        <end position="309"/>
    </location>
</feature>
<keyword evidence="4" id="KW-1185">Reference proteome</keyword>
<dbReference type="Pfam" id="PF21360">
    <property type="entry name" value="PylC-like_N"/>
    <property type="match status" value="1"/>
</dbReference>
<sequence>MNILLCSTGRRPYLVRWFQQALIDNGLSGKVIAADMDPMSPAKTFADDFIEAPAVTSSGYSSWLARTIETQNINFAVSINDFELSEWSQLTESLEFEKLIRLSAESQSLVEDKLKMAKRLVEFEIPSPQTWSGSDAIASTDISGELVTKGRFGSASRGLQFTDGKNLLGAVALALNEVTTRQGVLAKEQSECIPEDLLIVQEMIQGTEYGLDVVSDFDGKFATVLARKKIAMRAGETDRAVSVDSDIFEPVARKIAEAVPHRGTIDVDVMVNSNGEIYVIDINPRFGGGYPFSHLAGARVPSAYVSWAAKTTPDNSWLKSDPEIVGSKFVEAVVVA</sequence>
<evidence type="ECO:0000313" key="4">
    <source>
        <dbReference type="Proteomes" id="UP000650224"/>
    </source>
</evidence>
<dbReference type="InterPro" id="IPR011761">
    <property type="entry name" value="ATP-grasp"/>
</dbReference>
<dbReference type="AlphaFoldDB" id="A0A8I0HJ59"/>
<name>A0A8I0HJ59_9CORY</name>
<dbReference type="SUPFAM" id="SSF56059">
    <property type="entry name" value="Glutathione synthetase ATP-binding domain-like"/>
    <property type="match status" value="1"/>
</dbReference>
<dbReference type="RefSeq" id="WP_191734258.1">
    <property type="nucleotide sequence ID" value="NZ_JACSPR010000009.1"/>
</dbReference>
<keyword evidence="1" id="KW-0547">Nucleotide-binding</keyword>
<dbReference type="InterPro" id="IPR003806">
    <property type="entry name" value="ATP-grasp_PylC-type"/>
</dbReference>
<evidence type="ECO:0000259" key="2">
    <source>
        <dbReference type="PROSITE" id="PS50975"/>
    </source>
</evidence>
<dbReference type="Gene3D" id="3.30.470.20">
    <property type="entry name" value="ATP-grasp fold, B domain"/>
    <property type="match status" value="1"/>
</dbReference>
<gene>
    <name evidence="3" type="ORF">H9627_11925</name>
</gene>
<evidence type="ECO:0000313" key="3">
    <source>
        <dbReference type="EMBL" id="MBD8031018.1"/>
    </source>
</evidence>
<protein>
    <submittedName>
        <fullName evidence="3">ATP-grasp domain-containing protein</fullName>
    </submittedName>
</protein>
<dbReference type="InterPro" id="IPR048764">
    <property type="entry name" value="PylC_N"/>
</dbReference>
<dbReference type="Proteomes" id="UP000650224">
    <property type="component" value="Unassembled WGS sequence"/>
</dbReference>
<dbReference type="Pfam" id="PF02655">
    <property type="entry name" value="ATP-grasp_3"/>
    <property type="match status" value="1"/>
</dbReference>
<dbReference type="Gene3D" id="3.40.50.20">
    <property type="match status" value="1"/>
</dbReference>
<dbReference type="GO" id="GO:0005524">
    <property type="term" value="F:ATP binding"/>
    <property type="evidence" value="ECO:0007669"/>
    <property type="project" value="UniProtKB-UniRule"/>
</dbReference>
<evidence type="ECO:0000256" key="1">
    <source>
        <dbReference type="PROSITE-ProRule" id="PRU00409"/>
    </source>
</evidence>
<dbReference type="EMBL" id="JACSPR010000009">
    <property type="protein sequence ID" value="MBD8031018.1"/>
    <property type="molecule type" value="Genomic_DNA"/>
</dbReference>
<comment type="caution">
    <text evidence="3">The sequence shown here is derived from an EMBL/GenBank/DDBJ whole genome shotgun (WGS) entry which is preliminary data.</text>
</comment>
<reference evidence="3 4" key="1">
    <citation type="submission" date="2020-08" db="EMBL/GenBank/DDBJ databases">
        <title>A Genomic Blueprint of the Chicken Gut Microbiome.</title>
        <authorList>
            <person name="Gilroy R."/>
            <person name="Ravi A."/>
            <person name="Getino M."/>
            <person name="Pursley I."/>
            <person name="Horton D.L."/>
            <person name="Alikhan N.-F."/>
            <person name="Baker D."/>
            <person name="Gharbi K."/>
            <person name="Hall N."/>
            <person name="Watson M."/>
            <person name="Adriaenssens E.M."/>
            <person name="Foster-Nyarko E."/>
            <person name="Jarju S."/>
            <person name="Secka A."/>
            <person name="Antonio M."/>
            <person name="Oren A."/>
            <person name="Chaudhuri R."/>
            <person name="La Ragione R.M."/>
            <person name="Hildebrand F."/>
            <person name="Pallen M.J."/>
        </authorList>
    </citation>
    <scope>NUCLEOTIDE SEQUENCE [LARGE SCALE GENOMIC DNA]</scope>
    <source>
        <strain evidence="3 4">Sa1YVA5</strain>
    </source>
</reference>
<accession>A0A8I0HJ59</accession>
<organism evidence="3 4">
    <name type="scientific">Corynebacterium gallinarum</name>
    <dbReference type="NCBI Taxonomy" id="2762214"/>
    <lineage>
        <taxon>Bacteria</taxon>
        <taxon>Bacillati</taxon>
        <taxon>Actinomycetota</taxon>
        <taxon>Actinomycetes</taxon>
        <taxon>Mycobacteriales</taxon>
        <taxon>Corynebacteriaceae</taxon>
        <taxon>Corynebacterium</taxon>
    </lineage>
</organism>
<dbReference type="PROSITE" id="PS50975">
    <property type="entry name" value="ATP_GRASP"/>
    <property type="match status" value="1"/>
</dbReference>
<keyword evidence="1" id="KW-0067">ATP-binding</keyword>